<evidence type="ECO:0000256" key="1">
    <source>
        <dbReference type="ARBA" id="ARBA00004429"/>
    </source>
</evidence>
<dbReference type="STRING" id="447422.SAMN05660903_03178"/>
<evidence type="ECO:0000256" key="2">
    <source>
        <dbReference type="ARBA" id="ARBA00007316"/>
    </source>
</evidence>
<feature type="domain" description="Polysaccharide chain length determinant N-terminal" evidence="17">
    <location>
        <begin position="24"/>
        <end position="106"/>
    </location>
</feature>
<evidence type="ECO:0000256" key="15">
    <source>
        <dbReference type="ARBA" id="ARBA00051245"/>
    </source>
</evidence>
<evidence type="ECO:0000256" key="7">
    <source>
        <dbReference type="ARBA" id="ARBA00022679"/>
    </source>
</evidence>
<evidence type="ECO:0000256" key="5">
    <source>
        <dbReference type="ARBA" id="ARBA00022475"/>
    </source>
</evidence>
<keyword evidence="20" id="KW-1185">Reference proteome</keyword>
<evidence type="ECO:0000256" key="4">
    <source>
        <dbReference type="ARBA" id="ARBA00011903"/>
    </source>
</evidence>
<keyword evidence="14" id="KW-0829">Tyrosine-protein kinase</keyword>
<dbReference type="InterPro" id="IPR005702">
    <property type="entry name" value="Wzc-like_C"/>
</dbReference>
<dbReference type="Gene3D" id="3.40.50.300">
    <property type="entry name" value="P-loop containing nucleotide triphosphate hydrolases"/>
    <property type="match status" value="1"/>
</dbReference>
<evidence type="ECO:0000256" key="9">
    <source>
        <dbReference type="ARBA" id="ARBA00022741"/>
    </source>
</evidence>
<reference evidence="19 20" key="1">
    <citation type="submission" date="2015-10" db="EMBL/GenBank/DDBJ databases">
        <title>Draft genome sequence of Salegentibacter salinarum KCTC 12975.</title>
        <authorList>
            <person name="Lin W."/>
            <person name="Zheng Q."/>
        </authorList>
    </citation>
    <scope>NUCLEOTIDE SEQUENCE [LARGE SCALE GENOMIC DNA]</scope>
    <source>
        <strain evidence="19 20">KCTC 12975</strain>
    </source>
</reference>
<feature type="domain" description="AAA" evidence="18">
    <location>
        <begin position="591"/>
        <end position="722"/>
    </location>
</feature>
<evidence type="ECO:0000259" key="17">
    <source>
        <dbReference type="Pfam" id="PF02706"/>
    </source>
</evidence>
<dbReference type="OrthoDB" id="9794577at2"/>
<dbReference type="RefSeq" id="WP_079714185.1">
    <property type="nucleotide sequence ID" value="NZ_FUZC01000016.1"/>
</dbReference>
<dbReference type="GO" id="GO:0005524">
    <property type="term" value="F:ATP binding"/>
    <property type="evidence" value="ECO:0007669"/>
    <property type="project" value="UniProtKB-KW"/>
</dbReference>
<dbReference type="Proteomes" id="UP000232673">
    <property type="component" value="Unassembled WGS sequence"/>
</dbReference>
<keyword evidence="13 16" id="KW-0472">Membrane</keyword>
<feature type="transmembrane region" description="Helical" evidence="16">
    <location>
        <begin position="26"/>
        <end position="44"/>
    </location>
</feature>
<protein>
    <recommendedName>
        <fullName evidence="4">non-specific protein-tyrosine kinase</fullName>
        <ecNumber evidence="4">2.7.10.2</ecNumber>
    </recommendedName>
</protein>
<evidence type="ECO:0000256" key="3">
    <source>
        <dbReference type="ARBA" id="ARBA00008883"/>
    </source>
</evidence>
<comment type="subcellular location">
    <subcellularLocation>
        <location evidence="1">Cell inner membrane</location>
        <topology evidence="1">Multi-pass membrane protein</topology>
    </subcellularLocation>
</comment>
<keyword evidence="8 16" id="KW-0812">Transmembrane</keyword>
<dbReference type="Pfam" id="PF13614">
    <property type="entry name" value="AAA_31"/>
    <property type="match status" value="1"/>
</dbReference>
<keyword evidence="9" id="KW-0547">Nucleotide-binding</keyword>
<comment type="catalytic activity">
    <reaction evidence="15">
        <text>L-tyrosyl-[protein] + ATP = O-phospho-L-tyrosyl-[protein] + ADP + H(+)</text>
        <dbReference type="Rhea" id="RHEA:10596"/>
        <dbReference type="Rhea" id="RHEA-COMP:10136"/>
        <dbReference type="Rhea" id="RHEA-COMP:20101"/>
        <dbReference type="ChEBI" id="CHEBI:15378"/>
        <dbReference type="ChEBI" id="CHEBI:30616"/>
        <dbReference type="ChEBI" id="CHEBI:46858"/>
        <dbReference type="ChEBI" id="CHEBI:61978"/>
        <dbReference type="ChEBI" id="CHEBI:456216"/>
        <dbReference type="EC" id="2.7.10.2"/>
    </reaction>
</comment>
<proteinExistence type="inferred from homology"/>
<comment type="caution">
    <text evidence="19">The sequence shown here is derived from an EMBL/GenBank/DDBJ whole genome shotgun (WGS) entry which is preliminary data.</text>
</comment>
<organism evidence="19 20">
    <name type="scientific">Salegentibacter salinarum</name>
    <dbReference type="NCBI Taxonomy" id="447422"/>
    <lineage>
        <taxon>Bacteria</taxon>
        <taxon>Pseudomonadati</taxon>
        <taxon>Bacteroidota</taxon>
        <taxon>Flavobacteriia</taxon>
        <taxon>Flavobacteriales</taxon>
        <taxon>Flavobacteriaceae</taxon>
        <taxon>Salegentibacter</taxon>
    </lineage>
</organism>
<evidence type="ECO:0000256" key="13">
    <source>
        <dbReference type="ARBA" id="ARBA00023136"/>
    </source>
</evidence>
<evidence type="ECO:0000259" key="18">
    <source>
        <dbReference type="Pfam" id="PF13614"/>
    </source>
</evidence>
<dbReference type="GO" id="GO:0005886">
    <property type="term" value="C:plasma membrane"/>
    <property type="evidence" value="ECO:0007669"/>
    <property type="project" value="UniProtKB-SubCell"/>
</dbReference>
<evidence type="ECO:0000256" key="11">
    <source>
        <dbReference type="ARBA" id="ARBA00022840"/>
    </source>
</evidence>
<name>A0A2N0TY75_9FLAO</name>
<comment type="similarity">
    <text evidence="2">Belongs to the CpsD/CapB family.</text>
</comment>
<accession>A0A2N0TY75</accession>
<evidence type="ECO:0000256" key="16">
    <source>
        <dbReference type="SAM" id="Phobius"/>
    </source>
</evidence>
<comment type="similarity">
    <text evidence="3">Belongs to the etk/wzc family.</text>
</comment>
<feature type="transmembrane region" description="Helical" evidence="16">
    <location>
        <begin position="493"/>
        <end position="515"/>
    </location>
</feature>
<keyword evidence="10 19" id="KW-0418">Kinase</keyword>
<dbReference type="NCBIfam" id="TIGR01007">
    <property type="entry name" value="eps_fam"/>
    <property type="match status" value="1"/>
</dbReference>
<evidence type="ECO:0000313" key="20">
    <source>
        <dbReference type="Proteomes" id="UP000232673"/>
    </source>
</evidence>
<dbReference type="AlphaFoldDB" id="A0A2N0TY75"/>
<dbReference type="Pfam" id="PF02706">
    <property type="entry name" value="Wzz"/>
    <property type="match status" value="1"/>
</dbReference>
<dbReference type="CDD" id="cd05387">
    <property type="entry name" value="BY-kinase"/>
    <property type="match status" value="1"/>
</dbReference>
<keyword evidence="6" id="KW-0997">Cell inner membrane</keyword>
<dbReference type="EC" id="2.7.10.2" evidence="4"/>
<sequence>MENNINKAHMDKINMRKEITKYLKKWPWFILCIIICGAAGYTYLRYTTPQYLAKTQIILKDDSSKNSESVIFKDLGIMSTAGTKSIENDLGILRSRRLMNEVVRSLNLYIQYYIEGEFNDIELYENVPFSIHVMGFDENLLKQNGGGRFEVWRSSNKIYKIKNLQTGRIKEEEPGNTIDLGFAQIIIRPRENNRDYEGKTIVQFSEINKIAANYRNKINFTQADENSLLIGIELTDPVKEKARDILDQLIMEFNRSAIEDKNLIAGNTFDFINERLAIINEELDSVETGKKIFKQQNQLTDIHAESQMFIQNASDYNKKRQEIGTQLELSNAMLEYISSNSDGNLLPSNLGLSEGGVNDQIDEYNSLILDRNRLLAGSSEKNPMVIKLNSQIDQIKANVVQSLNRARSNLLISQEDIQRQASSIGSKIYSVPTKELQYRGIERQQSIKETLYLFLLQKREENSLAMAITEPKAKIVDRAYFSDYPISPNSRSVYMGTFILGLFIPFSLIYITGLLDNKIRKRVDIESMASNIPLVGEIPKMKQKLKLIKSNDRSVLAEAFRILTTNLQYLLITKKNKNSGITFLVTSTIKGEGKTFTSINLSITLANTSKKVLLIGGDLRNSKLQPFVINKSQKLGLCDYLADDTLTLDCLIQKSSLNAHLDILLSGNYPPNPYELLKTEKMGVLIEYMQKDYDYIVIDTAPSLLVADTFLLTKFADIVLYIVKAGFTDKELLEFPQRAKEQEKFSKIAFILNHVSKAHLGYGNNYGYGYGEAKERSWSKGYKSTVFDI</sequence>
<dbReference type="InterPro" id="IPR027417">
    <property type="entry name" value="P-loop_NTPase"/>
</dbReference>
<dbReference type="InterPro" id="IPR050445">
    <property type="entry name" value="Bact_polysacc_biosynth/exp"/>
</dbReference>
<dbReference type="PANTHER" id="PTHR32309">
    <property type="entry name" value="TYROSINE-PROTEIN KINASE"/>
    <property type="match status" value="1"/>
</dbReference>
<dbReference type="EMBL" id="LKTS01000011">
    <property type="protein sequence ID" value="PKD19681.1"/>
    <property type="molecule type" value="Genomic_DNA"/>
</dbReference>
<dbReference type="SUPFAM" id="SSF52540">
    <property type="entry name" value="P-loop containing nucleoside triphosphate hydrolases"/>
    <property type="match status" value="1"/>
</dbReference>
<keyword evidence="12 16" id="KW-1133">Transmembrane helix</keyword>
<evidence type="ECO:0000256" key="10">
    <source>
        <dbReference type="ARBA" id="ARBA00022777"/>
    </source>
</evidence>
<evidence type="ECO:0000313" key="19">
    <source>
        <dbReference type="EMBL" id="PKD19681.1"/>
    </source>
</evidence>
<keyword evidence="7" id="KW-0808">Transferase</keyword>
<keyword evidence="11" id="KW-0067">ATP-binding</keyword>
<keyword evidence="5" id="KW-1003">Cell membrane</keyword>
<gene>
    <name evidence="19" type="ORF">APR41_15830</name>
</gene>
<dbReference type="PANTHER" id="PTHR32309:SF13">
    <property type="entry name" value="FERRIC ENTEROBACTIN TRANSPORT PROTEIN FEPE"/>
    <property type="match status" value="1"/>
</dbReference>
<dbReference type="InterPro" id="IPR025669">
    <property type="entry name" value="AAA_dom"/>
</dbReference>
<evidence type="ECO:0000256" key="14">
    <source>
        <dbReference type="ARBA" id="ARBA00023137"/>
    </source>
</evidence>
<dbReference type="GO" id="GO:0004715">
    <property type="term" value="F:non-membrane spanning protein tyrosine kinase activity"/>
    <property type="evidence" value="ECO:0007669"/>
    <property type="project" value="UniProtKB-EC"/>
</dbReference>
<evidence type="ECO:0000256" key="8">
    <source>
        <dbReference type="ARBA" id="ARBA00022692"/>
    </source>
</evidence>
<evidence type="ECO:0000256" key="12">
    <source>
        <dbReference type="ARBA" id="ARBA00022989"/>
    </source>
</evidence>
<evidence type="ECO:0000256" key="6">
    <source>
        <dbReference type="ARBA" id="ARBA00022519"/>
    </source>
</evidence>
<dbReference type="InterPro" id="IPR003856">
    <property type="entry name" value="LPS_length_determ_N"/>
</dbReference>